<name>A0A058Z077_FONAL</name>
<gene>
    <name evidence="7" type="ORF">H696_05946</name>
</gene>
<dbReference type="OrthoDB" id="412814at2759"/>
<reference evidence="7" key="1">
    <citation type="submission" date="2013-04" db="EMBL/GenBank/DDBJ databases">
        <title>The Genome Sequence of Fonticula alba ATCC 38817.</title>
        <authorList>
            <consortium name="The Broad Institute Genomics Platform"/>
            <person name="Russ C."/>
            <person name="Cuomo C."/>
            <person name="Burger G."/>
            <person name="Gray M.W."/>
            <person name="Holland P.W.H."/>
            <person name="King N."/>
            <person name="Lang F.B.F."/>
            <person name="Roger A.J."/>
            <person name="Ruiz-Trillo I."/>
            <person name="Brown M."/>
            <person name="Walker B."/>
            <person name="Young S."/>
            <person name="Zeng Q."/>
            <person name="Gargeya S."/>
            <person name="Fitzgerald M."/>
            <person name="Haas B."/>
            <person name="Abouelleil A."/>
            <person name="Allen A.W."/>
            <person name="Alvarado L."/>
            <person name="Arachchi H.M."/>
            <person name="Berlin A.M."/>
            <person name="Chapman S.B."/>
            <person name="Gainer-Dewar J."/>
            <person name="Goldberg J."/>
            <person name="Griggs A."/>
            <person name="Gujja S."/>
            <person name="Hansen M."/>
            <person name="Howarth C."/>
            <person name="Imamovic A."/>
            <person name="Ireland A."/>
            <person name="Larimer J."/>
            <person name="McCowan C."/>
            <person name="Murphy C."/>
            <person name="Pearson M."/>
            <person name="Poon T.W."/>
            <person name="Priest M."/>
            <person name="Roberts A."/>
            <person name="Saif S."/>
            <person name="Shea T."/>
            <person name="Sisk P."/>
            <person name="Sykes S."/>
            <person name="Wortman J."/>
            <person name="Nusbaum C."/>
            <person name="Birren B."/>
        </authorList>
    </citation>
    <scope>NUCLEOTIDE SEQUENCE [LARGE SCALE GENOMIC DNA]</scope>
    <source>
        <strain evidence="7">ATCC 38817</strain>
    </source>
</reference>
<dbReference type="OMA" id="MFAQATV"/>
<protein>
    <recommendedName>
        <fullName evidence="6">Cytosol aminopeptidase domain-containing protein</fullName>
    </recommendedName>
</protein>
<feature type="region of interest" description="Disordered" evidence="5">
    <location>
        <begin position="1"/>
        <end position="70"/>
    </location>
</feature>
<dbReference type="InterPro" id="IPR008283">
    <property type="entry name" value="Peptidase_M17_N"/>
</dbReference>
<dbReference type="SUPFAM" id="SSF52949">
    <property type="entry name" value="Macro domain-like"/>
    <property type="match status" value="1"/>
</dbReference>
<accession>A0A058Z077</accession>
<dbReference type="PANTHER" id="PTHR11963">
    <property type="entry name" value="LEUCINE AMINOPEPTIDASE-RELATED"/>
    <property type="match status" value="1"/>
</dbReference>
<dbReference type="Proteomes" id="UP000030693">
    <property type="component" value="Unassembled WGS sequence"/>
</dbReference>
<dbReference type="GO" id="GO:0005737">
    <property type="term" value="C:cytoplasm"/>
    <property type="evidence" value="ECO:0007669"/>
    <property type="project" value="InterPro"/>
</dbReference>
<sequence length="595" mass="63443">MRRTRAPVARPARRSRCPGTSSVLRDRPGDPAPAAPSGGRSDRGRLAAGPCSSVPPGPTAGRGAPAPRPCRRSAEHLRMLPLVRGGSGGLIYFIHEGENHDELPFHHDEARPEFLRQLKACGHTGKEGKVTILYGLAANLPRVAVAGLGKEEQHEDNSPGAQRKQEIIRTASALAAQALRDDGAEDFIFYALGRALDPSPMAEGALLGLYKYESFKGGRRLGEAPPAGAERPRFTMGCVAPQFMGVVNPIPWMNGMRAGHFQNMARDLMNAPANYMTPTLFAAEAARLAAQVTEAARGWISDAEPMTLKVTAHDRAWAEEQKMGAFLSVTNGSAQSPVFLEVEYLLGEKPAAGPTVLVGKGVTFDTGGISIKPSDGMALMKGDMGGAAVVLATILGVAHAHQEAHLIGLIPLCENMPGGRATKPGDVVLSRKGSSIEVDNTDAEGRLILCDALDYAREFRPAAVLNFATLTGAMDVALGFGCAGVFANDEALWQRIDRHGRASQDLLWRMPLLDCHRRAMAGTFTDLINLPASGRSAGACTAAAFLAHFVPDDQPWAHFDIAGVMHTRRGEGHHVAGMSGRPVRALLSLFLARYH</sequence>
<dbReference type="PROSITE" id="PS00631">
    <property type="entry name" value="CYTOSOL_AP"/>
    <property type="match status" value="1"/>
</dbReference>
<evidence type="ECO:0000313" key="8">
    <source>
        <dbReference type="Proteomes" id="UP000030693"/>
    </source>
</evidence>
<evidence type="ECO:0000256" key="3">
    <source>
        <dbReference type="ARBA" id="ARBA00022670"/>
    </source>
</evidence>
<keyword evidence="3" id="KW-0645">Protease</keyword>
<evidence type="ECO:0000256" key="2">
    <source>
        <dbReference type="ARBA" id="ARBA00022438"/>
    </source>
</evidence>
<evidence type="ECO:0000256" key="4">
    <source>
        <dbReference type="ARBA" id="ARBA00022801"/>
    </source>
</evidence>
<organism evidence="7">
    <name type="scientific">Fonticula alba</name>
    <name type="common">Slime mold</name>
    <dbReference type="NCBI Taxonomy" id="691883"/>
    <lineage>
        <taxon>Eukaryota</taxon>
        <taxon>Rotosphaerida</taxon>
        <taxon>Fonticulaceae</taxon>
        <taxon>Fonticula</taxon>
    </lineage>
</organism>
<dbReference type="InterPro" id="IPR011356">
    <property type="entry name" value="Leucine_aapep/pepB"/>
</dbReference>
<keyword evidence="2" id="KW-0031">Aminopeptidase</keyword>
<dbReference type="GeneID" id="20530671"/>
<dbReference type="Gene3D" id="3.40.630.10">
    <property type="entry name" value="Zn peptidases"/>
    <property type="match status" value="1"/>
</dbReference>
<dbReference type="EMBL" id="KB932215">
    <property type="protein sequence ID" value="KCV67655.1"/>
    <property type="molecule type" value="Genomic_DNA"/>
</dbReference>
<evidence type="ECO:0000259" key="6">
    <source>
        <dbReference type="PROSITE" id="PS00631"/>
    </source>
</evidence>
<dbReference type="Pfam" id="PF00883">
    <property type="entry name" value="Peptidase_M17"/>
    <property type="match status" value="1"/>
</dbReference>
<dbReference type="STRING" id="691883.A0A058Z077"/>
<dbReference type="AlphaFoldDB" id="A0A058Z077"/>
<dbReference type="GO" id="GO:0030145">
    <property type="term" value="F:manganese ion binding"/>
    <property type="evidence" value="ECO:0007669"/>
    <property type="project" value="InterPro"/>
</dbReference>
<dbReference type="GO" id="GO:0070006">
    <property type="term" value="F:metalloaminopeptidase activity"/>
    <property type="evidence" value="ECO:0007669"/>
    <property type="project" value="InterPro"/>
</dbReference>
<keyword evidence="4" id="KW-0378">Hydrolase</keyword>
<proteinExistence type="inferred from homology"/>
<evidence type="ECO:0000313" key="7">
    <source>
        <dbReference type="EMBL" id="KCV67655.1"/>
    </source>
</evidence>
<comment type="similarity">
    <text evidence="1">Belongs to the peptidase M17 family.</text>
</comment>
<dbReference type="Pfam" id="PF02789">
    <property type="entry name" value="Peptidase_M17_N"/>
    <property type="match status" value="1"/>
</dbReference>
<feature type="domain" description="Cytosol aminopeptidase" evidence="6">
    <location>
        <begin position="440"/>
        <end position="447"/>
    </location>
</feature>
<dbReference type="PANTHER" id="PTHR11963:SF23">
    <property type="entry name" value="CYTOSOL AMINOPEPTIDASE"/>
    <property type="match status" value="1"/>
</dbReference>
<dbReference type="SUPFAM" id="SSF53187">
    <property type="entry name" value="Zn-dependent exopeptidases"/>
    <property type="match status" value="1"/>
</dbReference>
<dbReference type="InterPro" id="IPR043472">
    <property type="entry name" value="Macro_dom-like"/>
</dbReference>
<dbReference type="Gene3D" id="3.40.220.10">
    <property type="entry name" value="Leucine Aminopeptidase, subunit E, domain 1"/>
    <property type="match status" value="1"/>
</dbReference>
<evidence type="ECO:0000256" key="1">
    <source>
        <dbReference type="ARBA" id="ARBA00009528"/>
    </source>
</evidence>
<keyword evidence="8" id="KW-1185">Reference proteome</keyword>
<dbReference type="PRINTS" id="PR00481">
    <property type="entry name" value="LAMNOPPTDASE"/>
</dbReference>
<dbReference type="RefSeq" id="XP_009497993.1">
    <property type="nucleotide sequence ID" value="XM_009499718.1"/>
</dbReference>
<evidence type="ECO:0000256" key="5">
    <source>
        <dbReference type="SAM" id="MobiDB-lite"/>
    </source>
</evidence>
<dbReference type="InterPro" id="IPR000819">
    <property type="entry name" value="Peptidase_M17_C"/>
</dbReference>
<dbReference type="GO" id="GO:0006508">
    <property type="term" value="P:proteolysis"/>
    <property type="evidence" value="ECO:0007669"/>
    <property type="project" value="UniProtKB-KW"/>
</dbReference>
<dbReference type="CDD" id="cd00433">
    <property type="entry name" value="Peptidase_M17"/>
    <property type="match status" value="1"/>
</dbReference>
<dbReference type="eggNOG" id="KOG2597">
    <property type="taxonomic scope" value="Eukaryota"/>
</dbReference>
<feature type="compositionally biased region" description="Basic residues" evidence="5">
    <location>
        <begin position="1"/>
        <end position="16"/>
    </location>
</feature>